<evidence type="ECO:0000256" key="4">
    <source>
        <dbReference type="ARBA" id="ARBA00023136"/>
    </source>
</evidence>
<accession>A0A3S4F181</accession>
<dbReference type="EMBL" id="OUUZ01000013">
    <property type="protein sequence ID" value="SPQ24425.1"/>
    <property type="molecule type" value="Genomic_DNA"/>
</dbReference>
<feature type="transmembrane region" description="Helical" evidence="6">
    <location>
        <begin position="466"/>
        <end position="486"/>
    </location>
</feature>
<dbReference type="GO" id="GO:0022857">
    <property type="term" value="F:transmembrane transporter activity"/>
    <property type="evidence" value="ECO:0007669"/>
    <property type="project" value="InterPro"/>
</dbReference>
<dbReference type="Proteomes" id="UP000289323">
    <property type="component" value="Unassembled WGS sequence"/>
</dbReference>
<dbReference type="InterPro" id="IPR011701">
    <property type="entry name" value="MFS"/>
</dbReference>
<keyword evidence="3 6" id="KW-1133">Transmembrane helix</keyword>
<name>A0A3S4F181_9PEZI</name>
<feature type="transmembrane region" description="Helical" evidence="6">
    <location>
        <begin position="319"/>
        <end position="338"/>
    </location>
</feature>
<dbReference type="Gene3D" id="1.20.1720.10">
    <property type="entry name" value="Multidrug resistance protein D"/>
    <property type="match status" value="1"/>
</dbReference>
<feature type="transmembrane region" description="Helical" evidence="6">
    <location>
        <begin position="492"/>
        <end position="519"/>
    </location>
</feature>
<comment type="subcellular location">
    <subcellularLocation>
        <location evidence="1">Membrane</location>
        <topology evidence="1">Multi-pass membrane protein</topology>
    </subcellularLocation>
</comment>
<feature type="transmembrane region" description="Helical" evidence="6">
    <location>
        <begin position="438"/>
        <end position="459"/>
    </location>
</feature>
<dbReference type="PROSITE" id="PS50850">
    <property type="entry name" value="MFS"/>
    <property type="match status" value="1"/>
</dbReference>
<proteinExistence type="predicted"/>
<evidence type="ECO:0000256" key="3">
    <source>
        <dbReference type="ARBA" id="ARBA00022989"/>
    </source>
</evidence>
<dbReference type="SUPFAM" id="SSF103473">
    <property type="entry name" value="MFS general substrate transporter"/>
    <property type="match status" value="2"/>
</dbReference>
<evidence type="ECO:0000256" key="2">
    <source>
        <dbReference type="ARBA" id="ARBA00022692"/>
    </source>
</evidence>
<feature type="transmembrane region" description="Helical" evidence="6">
    <location>
        <begin position="350"/>
        <end position="370"/>
    </location>
</feature>
<feature type="transmembrane region" description="Helical" evidence="6">
    <location>
        <begin position="565"/>
        <end position="590"/>
    </location>
</feature>
<feature type="transmembrane region" description="Helical" evidence="6">
    <location>
        <begin position="253"/>
        <end position="276"/>
    </location>
</feature>
<feature type="compositionally biased region" description="Basic and acidic residues" evidence="5">
    <location>
        <begin position="74"/>
        <end position="84"/>
    </location>
</feature>
<dbReference type="PANTHER" id="PTHR23501:SF39">
    <property type="entry name" value="MULTIDRUG TRANSPORTER, PUTATIVE (AFU_ORTHOLOGUE AFUA_1G05010)-RELATED"/>
    <property type="match status" value="1"/>
</dbReference>
<evidence type="ECO:0000256" key="1">
    <source>
        <dbReference type="ARBA" id="ARBA00004141"/>
    </source>
</evidence>
<evidence type="ECO:0000313" key="8">
    <source>
        <dbReference type="EMBL" id="SPQ24425.1"/>
    </source>
</evidence>
<keyword evidence="4 6" id="KW-0472">Membrane</keyword>
<evidence type="ECO:0000256" key="5">
    <source>
        <dbReference type="SAM" id="MobiDB-lite"/>
    </source>
</evidence>
<sequence>MYLAYKYAKKRYQQRQEEKAAAAAQAASAAPVPYAQGYGVQSDVVRSDLNASPDHGTSSSNEPFNPSAVSAEPKTTEPKSKETETPEEIAEKKRRRRYRFKIILGLFLPFTLQALDTTIIASALKFIADDFQQLKQLNWIITAFNLTSASFLPIFTQLSDVFGRHAALQAALAAITVGSALCTAAPTSAFPLLLFGRALQGVGAAGINISVRTILADRVSLREFAKNWSIFAFVSGISFSVGPVAGGYLTQVSWRWCFGINLPVAVVGIVLVVVLLRKELLGPLPLESVTNPEAAEVVRHRDPATKTGRFLMRLSTLDFGGQLLFLWGFGLLVLAFTWGGSTYAWDSAAVLAPLVIGAVLAVAWFVYEWAMVPGRLMARVFPLQKAMMPWQLLEQRNVGLLLAVNFATGACMFAIMYFMDLYFTLVQGRDASSAGLSLLYFLPGLGVGVYTAMFLMNVWPRQTIPVLTLGSISFSVGMTVIAWACHVEYSNLIYGMMALTGFGVGVSMNPGTLHALAYFPGMTAPITCLSSFTMPFGGTITLTIMSTVFNNRSGTNHADPKTGIVWAYVAVIPFVWLSVLATTFMGNVWIGKDGHHQVIHGAWLWDTLRGKRLEKVTMARMEDNRLAEGYQNVGLKDFPRTRPEAGEDIERGR</sequence>
<dbReference type="GO" id="GO:0005886">
    <property type="term" value="C:plasma membrane"/>
    <property type="evidence" value="ECO:0007669"/>
    <property type="project" value="TreeGrafter"/>
</dbReference>
<feature type="region of interest" description="Disordered" evidence="5">
    <location>
        <begin position="45"/>
        <end position="91"/>
    </location>
</feature>
<feature type="transmembrane region" description="Helical" evidence="6">
    <location>
        <begin position="102"/>
        <end position="124"/>
    </location>
</feature>
<feature type="transmembrane region" description="Helical" evidence="6">
    <location>
        <begin position="227"/>
        <end position="247"/>
    </location>
</feature>
<feature type="transmembrane region" description="Helical" evidence="6">
    <location>
        <begin position="136"/>
        <end position="155"/>
    </location>
</feature>
<feature type="compositionally biased region" description="Polar residues" evidence="5">
    <location>
        <begin position="55"/>
        <end position="68"/>
    </location>
</feature>
<gene>
    <name evidence="8" type="ORF">TT172_LOCUS6844</name>
</gene>
<feature type="domain" description="Major facilitator superfamily (MFS) profile" evidence="7">
    <location>
        <begin position="102"/>
        <end position="585"/>
    </location>
</feature>
<keyword evidence="2 6" id="KW-0812">Transmembrane</keyword>
<dbReference type="AlphaFoldDB" id="A0A3S4F181"/>
<feature type="transmembrane region" description="Helical" evidence="6">
    <location>
        <begin position="398"/>
        <end position="418"/>
    </location>
</feature>
<evidence type="ECO:0000256" key="6">
    <source>
        <dbReference type="SAM" id="Phobius"/>
    </source>
</evidence>
<feature type="transmembrane region" description="Helical" evidence="6">
    <location>
        <begin position="526"/>
        <end position="545"/>
    </location>
</feature>
<organism evidence="8 9">
    <name type="scientific">Thermothielavioides terrestris</name>
    <dbReference type="NCBI Taxonomy" id="2587410"/>
    <lineage>
        <taxon>Eukaryota</taxon>
        <taxon>Fungi</taxon>
        <taxon>Dikarya</taxon>
        <taxon>Ascomycota</taxon>
        <taxon>Pezizomycotina</taxon>
        <taxon>Sordariomycetes</taxon>
        <taxon>Sordariomycetidae</taxon>
        <taxon>Sordariales</taxon>
        <taxon>Chaetomiaceae</taxon>
        <taxon>Thermothielavioides</taxon>
    </lineage>
</organism>
<reference evidence="8 9" key="1">
    <citation type="submission" date="2018-04" db="EMBL/GenBank/DDBJ databases">
        <authorList>
            <person name="Huttner S."/>
            <person name="Dainat J."/>
        </authorList>
    </citation>
    <scope>NUCLEOTIDE SEQUENCE [LARGE SCALE GENOMIC DNA]</scope>
</reference>
<protein>
    <submittedName>
        <fullName evidence="8">Ae4ebfff-632b-46c0-acac-9554af2ab24e</fullName>
    </submittedName>
</protein>
<feature type="transmembrane region" description="Helical" evidence="6">
    <location>
        <begin position="167"/>
        <end position="186"/>
    </location>
</feature>
<dbReference type="PANTHER" id="PTHR23501">
    <property type="entry name" value="MAJOR FACILITATOR SUPERFAMILY"/>
    <property type="match status" value="1"/>
</dbReference>
<evidence type="ECO:0000313" key="9">
    <source>
        <dbReference type="Proteomes" id="UP000289323"/>
    </source>
</evidence>
<feature type="transmembrane region" description="Helical" evidence="6">
    <location>
        <begin position="192"/>
        <end position="215"/>
    </location>
</feature>
<dbReference type="InterPro" id="IPR036259">
    <property type="entry name" value="MFS_trans_sf"/>
</dbReference>
<dbReference type="InterPro" id="IPR020846">
    <property type="entry name" value="MFS_dom"/>
</dbReference>
<dbReference type="Pfam" id="PF07690">
    <property type="entry name" value="MFS_1"/>
    <property type="match status" value="1"/>
</dbReference>
<evidence type="ECO:0000259" key="7">
    <source>
        <dbReference type="PROSITE" id="PS50850"/>
    </source>
</evidence>